<keyword evidence="2" id="KW-0677">Repeat</keyword>
<reference evidence="4" key="1">
    <citation type="journal article" date="2023" name="Plant J.">
        <title>The genome of the king protea, Protea cynaroides.</title>
        <authorList>
            <person name="Chang J."/>
            <person name="Duong T.A."/>
            <person name="Schoeman C."/>
            <person name="Ma X."/>
            <person name="Roodt D."/>
            <person name="Barker N."/>
            <person name="Li Z."/>
            <person name="Van de Peer Y."/>
            <person name="Mizrachi E."/>
        </authorList>
    </citation>
    <scope>NUCLEOTIDE SEQUENCE</scope>
    <source>
        <tissue evidence="4">Young leaves</tissue>
    </source>
</reference>
<proteinExistence type="inferred from homology"/>
<evidence type="ECO:0008006" key="6">
    <source>
        <dbReference type="Google" id="ProtNLM"/>
    </source>
</evidence>
<dbReference type="Pfam" id="PF01535">
    <property type="entry name" value="PPR"/>
    <property type="match status" value="2"/>
</dbReference>
<feature type="repeat" description="PPR" evidence="3">
    <location>
        <begin position="248"/>
        <end position="282"/>
    </location>
</feature>
<dbReference type="GO" id="GO:0009451">
    <property type="term" value="P:RNA modification"/>
    <property type="evidence" value="ECO:0007669"/>
    <property type="project" value="InterPro"/>
</dbReference>
<accession>A0A9Q0K5D6</accession>
<dbReference type="InterPro" id="IPR011990">
    <property type="entry name" value="TPR-like_helical_dom_sf"/>
</dbReference>
<dbReference type="FunFam" id="1.25.40.10:FF:000690">
    <property type="entry name" value="Pentatricopeptide repeat-containing protein"/>
    <property type="match status" value="1"/>
</dbReference>
<dbReference type="InterPro" id="IPR046848">
    <property type="entry name" value="E_motif"/>
</dbReference>
<dbReference type="EMBL" id="JAMYWD010000008">
    <property type="protein sequence ID" value="KAJ4963721.1"/>
    <property type="molecule type" value="Genomic_DNA"/>
</dbReference>
<dbReference type="InterPro" id="IPR002885">
    <property type="entry name" value="PPR_rpt"/>
</dbReference>
<dbReference type="InterPro" id="IPR046960">
    <property type="entry name" value="PPR_At4g14850-like_plant"/>
</dbReference>
<comment type="similarity">
    <text evidence="1">Belongs to the PPR family. PCMP-H subfamily.</text>
</comment>
<dbReference type="Gene3D" id="1.25.40.10">
    <property type="entry name" value="Tetratricopeptide repeat domain"/>
    <property type="match status" value="3"/>
</dbReference>
<evidence type="ECO:0000256" key="2">
    <source>
        <dbReference type="ARBA" id="ARBA00022737"/>
    </source>
</evidence>
<dbReference type="OrthoDB" id="185373at2759"/>
<dbReference type="GO" id="GO:0003729">
    <property type="term" value="F:mRNA binding"/>
    <property type="evidence" value="ECO:0007669"/>
    <property type="project" value="UniProtKB-ARBA"/>
</dbReference>
<keyword evidence="5" id="KW-1185">Reference proteome</keyword>
<dbReference type="PANTHER" id="PTHR47926">
    <property type="entry name" value="PENTATRICOPEPTIDE REPEAT-CONTAINING PROTEIN"/>
    <property type="match status" value="1"/>
</dbReference>
<feature type="repeat" description="PPR" evidence="3">
    <location>
        <begin position="146"/>
        <end position="180"/>
    </location>
</feature>
<evidence type="ECO:0000313" key="4">
    <source>
        <dbReference type="EMBL" id="KAJ4963721.1"/>
    </source>
</evidence>
<comment type="caution">
    <text evidence="4">The sequence shown here is derived from an EMBL/GenBank/DDBJ whole genome shotgun (WGS) entry which is preliminary data.</text>
</comment>
<dbReference type="Pfam" id="PF13041">
    <property type="entry name" value="PPR_2"/>
    <property type="match status" value="2"/>
</dbReference>
<gene>
    <name evidence="4" type="ORF">NE237_023660</name>
</gene>
<dbReference type="PROSITE" id="PS51375">
    <property type="entry name" value="PPR"/>
    <property type="match status" value="3"/>
</dbReference>
<dbReference type="AlphaFoldDB" id="A0A9Q0K5D6"/>
<evidence type="ECO:0000256" key="1">
    <source>
        <dbReference type="ARBA" id="ARBA00006643"/>
    </source>
</evidence>
<feature type="repeat" description="PPR" evidence="3">
    <location>
        <begin position="115"/>
        <end position="145"/>
    </location>
</feature>
<sequence length="480" mass="53601">MVTVIFPAKGITNVNQREHAPTNQTSKAQRPADSLLFYYQTLSEGRFPNKRTLILAIKACTLVHSVEEGKAIHAQIIKNESNSDRFIASALVSFYSASGELTSARQVFDEINEKDTTLRTTMMTGYVQNGSIDMARHLFDEMPDRDVAAWNAMLSGYAKNGMPRDAIQLFRAMQINNFRPNEITLVSTLSACSQWGCLSLGAWIHAYVNRNGDISFTSTLINSLIHMYAKCGRLGIAYDVFAENEPRNLETWNTMLTSFAIHGHGVGALSLFCQMMKMGLMPDRITFLAILMACSHCGMVDHAYKCFDCMCRVYGHEPQAEHYGCLVDALARSGLLVESMMVIDAMPFEPDNSVWGGLLGGCLTHRNYELGLRAANHLLEQEPYEEARYIALSNLYTMAGKLEEAVKVRKVMRDAGIKKSSGSSSIEVDGIIHEFLSGDRSHCLSMEIYSMVEIIDRSLELESSKSFLNQEANKKSVRLR</sequence>
<dbReference type="Pfam" id="PF20431">
    <property type="entry name" value="E_motif"/>
    <property type="match status" value="1"/>
</dbReference>
<dbReference type="NCBIfam" id="TIGR00756">
    <property type="entry name" value="PPR"/>
    <property type="match status" value="3"/>
</dbReference>
<evidence type="ECO:0000313" key="5">
    <source>
        <dbReference type="Proteomes" id="UP001141806"/>
    </source>
</evidence>
<name>A0A9Q0K5D6_9MAGN</name>
<dbReference type="FunFam" id="1.25.40.10:FF:000348">
    <property type="entry name" value="Pentatricopeptide repeat-containing protein chloroplastic"/>
    <property type="match status" value="1"/>
</dbReference>
<dbReference type="Proteomes" id="UP001141806">
    <property type="component" value="Unassembled WGS sequence"/>
</dbReference>
<evidence type="ECO:0000256" key="3">
    <source>
        <dbReference type="PROSITE-ProRule" id="PRU00708"/>
    </source>
</evidence>
<organism evidence="4 5">
    <name type="scientific">Protea cynaroides</name>
    <dbReference type="NCBI Taxonomy" id="273540"/>
    <lineage>
        <taxon>Eukaryota</taxon>
        <taxon>Viridiplantae</taxon>
        <taxon>Streptophyta</taxon>
        <taxon>Embryophyta</taxon>
        <taxon>Tracheophyta</taxon>
        <taxon>Spermatophyta</taxon>
        <taxon>Magnoliopsida</taxon>
        <taxon>Proteales</taxon>
        <taxon>Proteaceae</taxon>
        <taxon>Protea</taxon>
    </lineage>
</organism>
<protein>
    <recommendedName>
        <fullName evidence="6">Pentatricopeptide repeat-containing protein</fullName>
    </recommendedName>
</protein>